<reference evidence="1 2" key="1">
    <citation type="submission" date="2018-06" db="EMBL/GenBank/DDBJ databases">
        <title>Genomic Encyclopedia of Type Strains, Phase IV (KMG-IV): sequencing the most valuable type-strain genomes for metagenomic binning, comparative biology and taxonomic classification.</title>
        <authorList>
            <person name="Goeker M."/>
        </authorList>
    </citation>
    <scope>NUCLEOTIDE SEQUENCE [LARGE SCALE GENOMIC DNA]</scope>
    <source>
        <strain evidence="1 2">DSM 15140</strain>
    </source>
</reference>
<comment type="caution">
    <text evidence="1">The sequence shown here is derived from an EMBL/GenBank/DDBJ whole genome shotgun (WGS) entry which is preliminary data.</text>
</comment>
<dbReference type="EMBL" id="QNRI01000017">
    <property type="protein sequence ID" value="RBO92061.1"/>
    <property type="molecule type" value="Genomic_DNA"/>
</dbReference>
<dbReference type="Proteomes" id="UP000252254">
    <property type="component" value="Unassembled WGS sequence"/>
</dbReference>
<protein>
    <submittedName>
        <fullName evidence="1">Uncharacterized protein</fullName>
    </submittedName>
</protein>
<dbReference type="AlphaFoldDB" id="A0A366DPN1"/>
<dbReference type="OrthoDB" id="9795467at2"/>
<proteinExistence type="predicted"/>
<dbReference type="RefSeq" id="WP_113870154.1">
    <property type="nucleotide sequence ID" value="NZ_BAABQN010000017.1"/>
</dbReference>
<organism evidence="1 2">
    <name type="scientific">Paraliobacillus ryukyuensis</name>
    <dbReference type="NCBI Taxonomy" id="200904"/>
    <lineage>
        <taxon>Bacteria</taxon>
        <taxon>Bacillati</taxon>
        <taxon>Bacillota</taxon>
        <taxon>Bacilli</taxon>
        <taxon>Bacillales</taxon>
        <taxon>Bacillaceae</taxon>
        <taxon>Paraliobacillus</taxon>
    </lineage>
</organism>
<gene>
    <name evidence="1" type="ORF">DES48_11725</name>
</gene>
<sequence>MPSLTELKPYEVFEYSWGTAVKHRNGDWEKIFLKPNGQEIDVTNLNVILRDNGIEFFADIAER</sequence>
<evidence type="ECO:0000313" key="2">
    <source>
        <dbReference type="Proteomes" id="UP000252254"/>
    </source>
</evidence>
<keyword evidence="2" id="KW-1185">Reference proteome</keyword>
<dbReference type="STRING" id="200904.GCA_900168775_03135"/>
<evidence type="ECO:0000313" key="1">
    <source>
        <dbReference type="EMBL" id="RBO92061.1"/>
    </source>
</evidence>
<accession>A0A366DPN1</accession>
<name>A0A366DPN1_9BACI</name>